<organism evidence="8 9">
    <name type="scientific">Proteus myxofaciens ATCC 19692</name>
    <dbReference type="NCBI Taxonomy" id="1354337"/>
    <lineage>
        <taxon>Bacteria</taxon>
        <taxon>Pseudomonadati</taxon>
        <taxon>Pseudomonadota</taxon>
        <taxon>Gammaproteobacteria</taxon>
        <taxon>Enterobacterales</taxon>
        <taxon>Morganellaceae</taxon>
        <taxon>Proteus</taxon>
    </lineage>
</organism>
<dbReference type="InterPro" id="IPR008962">
    <property type="entry name" value="PapD-like_sf"/>
</dbReference>
<keyword evidence="9" id="KW-1185">Reference proteome</keyword>
<dbReference type="GO" id="GO:0071555">
    <property type="term" value="P:cell wall organization"/>
    <property type="evidence" value="ECO:0007669"/>
    <property type="project" value="InterPro"/>
</dbReference>
<dbReference type="InterPro" id="IPR050643">
    <property type="entry name" value="Periplasmic_pilus_chap"/>
</dbReference>
<dbReference type="SUPFAM" id="SSF49354">
    <property type="entry name" value="PapD-like"/>
    <property type="match status" value="1"/>
</dbReference>
<evidence type="ECO:0000256" key="4">
    <source>
        <dbReference type="ARBA" id="ARBA00022764"/>
    </source>
</evidence>
<evidence type="ECO:0000313" key="8">
    <source>
        <dbReference type="EMBL" id="OAT39036.1"/>
    </source>
</evidence>
<dbReference type="PANTHER" id="PTHR30251">
    <property type="entry name" value="PILUS ASSEMBLY CHAPERONE"/>
    <property type="match status" value="1"/>
</dbReference>
<protein>
    <submittedName>
        <fullName evidence="8">Putative fimbrial chaperone protein</fullName>
    </submittedName>
</protein>
<evidence type="ECO:0000256" key="1">
    <source>
        <dbReference type="ARBA" id="ARBA00004418"/>
    </source>
</evidence>
<comment type="similarity">
    <text evidence="2">Belongs to the periplasmic pilus chaperone family.</text>
</comment>
<comment type="subcellular location">
    <subcellularLocation>
        <location evidence="1">Periplasm</location>
    </subcellularLocation>
</comment>
<accession>A0A198GS25</accession>
<proteinExistence type="inferred from homology"/>
<keyword evidence="5" id="KW-0143">Chaperone</keyword>
<reference evidence="8 9" key="1">
    <citation type="submission" date="2016-04" db="EMBL/GenBank/DDBJ databases">
        <title>ATOL: Assembling a taxonomically balanced genome-scale reconstruction of the evolutionary history of the Enterobacteriaceae.</title>
        <authorList>
            <person name="Plunkett G.III."/>
            <person name="Neeno-Eckwall E.C."/>
            <person name="Glasner J.D."/>
            <person name="Perna N.T."/>
        </authorList>
    </citation>
    <scope>NUCLEOTIDE SEQUENCE [LARGE SCALE GENOMIC DNA]</scope>
    <source>
        <strain evidence="8 9">ATCC 19692</strain>
    </source>
</reference>
<evidence type="ECO:0000259" key="7">
    <source>
        <dbReference type="Pfam" id="PF00345"/>
    </source>
</evidence>
<evidence type="ECO:0000256" key="5">
    <source>
        <dbReference type="ARBA" id="ARBA00023186"/>
    </source>
</evidence>
<dbReference type="InterPro" id="IPR036316">
    <property type="entry name" value="Pili_assmbl_chap_C_dom_sf"/>
</dbReference>
<dbReference type="OrthoDB" id="6464063at2"/>
<dbReference type="Pfam" id="PF00345">
    <property type="entry name" value="PapD_N"/>
    <property type="match status" value="1"/>
</dbReference>
<feature type="signal peptide" evidence="6">
    <location>
        <begin position="1"/>
        <end position="20"/>
    </location>
</feature>
<dbReference type="STRING" id="1354337.M983_0131"/>
<dbReference type="RefSeq" id="WP_066745482.1">
    <property type="nucleotide sequence ID" value="NZ_LXEN01000006.1"/>
</dbReference>
<evidence type="ECO:0000256" key="6">
    <source>
        <dbReference type="SAM" id="SignalP"/>
    </source>
</evidence>
<dbReference type="AlphaFoldDB" id="A0A198GS25"/>
<dbReference type="GO" id="GO:0030288">
    <property type="term" value="C:outer membrane-bounded periplasmic space"/>
    <property type="evidence" value="ECO:0007669"/>
    <property type="project" value="InterPro"/>
</dbReference>
<dbReference type="InterPro" id="IPR016147">
    <property type="entry name" value="Pili_assmbl_chaperone_N"/>
</dbReference>
<keyword evidence="3 6" id="KW-0732">Signal</keyword>
<dbReference type="SUPFAM" id="SSF49584">
    <property type="entry name" value="Periplasmic chaperone C-domain"/>
    <property type="match status" value="1"/>
</dbReference>
<evidence type="ECO:0000256" key="2">
    <source>
        <dbReference type="ARBA" id="ARBA00007399"/>
    </source>
</evidence>
<dbReference type="InterPro" id="IPR013783">
    <property type="entry name" value="Ig-like_fold"/>
</dbReference>
<gene>
    <name evidence="8" type="ORF">M983_0131</name>
</gene>
<comment type="caution">
    <text evidence="8">The sequence shown here is derived from an EMBL/GenBank/DDBJ whole genome shotgun (WGS) entry which is preliminary data.</text>
</comment>
<name>A0A198GS25_9GAMM</name>
<dbReference type="InterPro" id="IPR001829">
    <property type="entry name" value="Pili_assmbl_chaperone_bac"/>
</dbReference>
<feature type="domain" description="Pili assembly chaperone N-terminal" evidence="7">
    <location>
        <begin position="22"/>
        <end position="140"/>
    </location>
</feature>
<dbReference type="Proteomes" id="UP000094023">
    <property type="component" value="Unassembled WGS sequence"/>
</dbReference>
<dbReference type="PRINTS" id="PR00969">
    <property type="entry name" value="CHAPERONPILI"/>
</dbReference>
<dbReference type="PANTHER" id="PTHR30251:SF2">
    <property type="entry name" value="FIMBRIAL CHAPERONE YADV-RELATED"/>
    <property type="match status" value="1"/>
</dbReference>
<evidence type="ECO:0000313" key="9">
    <source>
        <dbReference type="Proteomes" id="UP000094023"/>
    </source>
</evidence>
<sequence>MFKNIIVYIISILFISSSYASIQVSQDKFFYKENDKEVLFHIKNKDEHKKYIVQSWVSNYNKEDNSEAPFIIVPSLIKLSPNEKFTLKIVKTEDVKEINKESVYRVNIKLVPIVDDKIINKNILLISLNSIYNLFYTPLNILKNDDDKNIEVDFFTDGKSIIKVKNPMPYFITIEDITIDNINILDKATTIPPYKNHIINNKKTTNIKNKKVYWKRKNEYGEIITGTPKDLINE</sequence>
<dbReference type="EMBL" id="LXEN01000006">
    <property type="protein sequence ID" value="OAT39036.1"/>
    <property type="molecule type" value="Genomic_DNA"/>
</dbReference>
<feature type="chain" id="PRO_5008279267" evidence="6">
    <location>
        <begin position="21"/>
        <end position="234"/>
    </location>
</feature>
<keyword evidence="4" id="KW-0574">Periplasm</keyword>
<evidence type="ECO:0000256" key="3">
    <source>
        <dbReference type="ARBA" id="ARBA00022729"/>
    </source>
</evidence>
<dbReference type="Gene3D" id="2.60.40.10">
    <property type="entry name" value="Immunoglobulins"/>
    <property type="match status" value="2"/>
</dbReference>